<gene>
    <name evidence="1" type="ORF">AC578_4326</name>
</gene>
<proteinExistence type="predicted"/>
<sequence length="268" mass="29831">MVSAPKHSQKLGTWLAILYQSDHITVRLRSGSLTETTMASRRSLTYLLLSCTLPFFQTLVEAQFRTLDIPGQNITVTFSEESASECPTKDSASGISFSTYNVPPIPICYNLATLFSSNSTSGHTVRNSTHWSYSVNQTYTLYNQDLYSSATNYSRIRYQQVNESGDIGSGEDAAIYFQVWPGIDCEQANKPNEFDLQPYYVWTCQSEAAGDCYTVPISIQSFSIGRLARRYSYVDKCFEAKELGAAGRVEAAKFGLFAAILVAMYLVV</sequence>
<accession>A0A139H7W2</accession>
<dbReference type="EMBL" id="LFZN01000110">
    <property type="protein sequence ID" value="KXS98556.1"/>
    <property type="molecule type" value="Genomic_DNA"/>
</dbReference>
<evidence type="ECO:0000313" key="2">
    <source>
        <dbReference type="Proteomes" id="UP000070133"/>
    </source>
</evidence>
<dbReference type="Proteomes" id="UP000070133">
    <property type="component" value="Unassembled WGS sequence"/>
</dbReference>
<comment type="caution">
    <text evidence="1">The sequence shown here is derived from an EMBL/GenBank/DDBJ whole genome shotgun (WGS) entry which is preliminary data.</text>
</comment>
<protein>
    <submittedName>
        <fullName evidence="1">Uncharacterized protein</fullName>
    </submittedName>
</protein>
<evidence type="ECO:0000313" key="1">
    <source>
        <dbReference type="EMBL" id="KXS98556.1"/>
    </source>
</evidence>
<dbReference type="AlphaFoldDB" id="A0A139H7W2"/>
<organism evidence="1 2">
    <name type="scientific">Pseudocercospora eumusae</name>
    <dbReference type="NCBI Taxonomy" id="321146"/>
    <lineage>
        <taxon>Eukaryota</taxon>
        <taxon>Fungi</taxon>
        <taxon>Dikarya</taxon>
        <taxon>Ascomycota</taxon>
        <taxon>Pezizomycotina</taxon>
        <taxon>Dothideomycetes</taxon>
        <taxon>Dothideomycetidae</taxon>
        <taxon>Mycosphaerellales</taxon>
        <taxon>Mycosphaerellaceae</taxon>
        <taxon>Pseudocercospora</taxon>
    </lineage>
</organism>
<keyword evidence="2" id="KW-1185">Reference proteome</keyword>
<name>A0A139H7W2_9PEZI</name>
<reference evidence="1 2" key="1">
    <citation type="submission" date="2015-07" db="EMBL/GenBank/DDBJ databases">
        <title>Comparative genomics of the Sigatoka disease complex on banana suggests a link between parallel evolutionary changes in Pseudocercospora fijiensis and Pseudocercospora eumusae and increased virulence on the banana host.</title>
        <authorList>
            <person name="Chang T.-C."/>
            <person name="Salvucci A."/>
            <person name="Crous P.W."/>
            <person name="Stergiopoulos I."/>
        </authorList>
    </citation>
    <scope>NUCLEOTIDE SEQUENCE [LARGE SCALE GENOMIC DNA]</scope>
    <source>
        <strain evidence="1 2">CBS 114824</strain>
    </source>
</reference>